<keyword evidence="4 8" id="KW-0812">Transmembrane</keyword>
<sequence>MTTPQQPNSAQPDPAQQYPGQPNPYAQPYPPQQPAKRRKKWPWIVGGLVIVFLAIVGGCAAMVGGVANEIDKASNSTATVTYRVKGSGNGSVTYSDQDFNIAQDTAAQLPWEKEVTLKGFGKLASLTATNDFEAASDQTITCEIVVNGEVRNTQTSRGPAATADCSYSVPSEDTQPSQ</sequence>
<evidence type="ECO:0000256" key="4">
    <source>
        <dbReference type="ARBA" id="ARBA00022692"/>
    </source>
</evidence>
<feature type="transmembrane region" description="Helical" evidence="8">
    <location>
        <begin position="43"/>
        <end position="67"/>
    </location>
</feature>
<evidence type="ECO:0000256" key="8">
    <source>
        <dbReference type="SAM" id="Phobius"/>
    </source>
</evidence>
<evidence type="ECO:0000313" key="9">
    <source>
        <dbReference type="EMBL" id="EGD54722.1"/>
    </source>
</evidence>
<accession>F1YKS8</accession>
<dbReference type="eggNOG" id="ENOG503443S">
    <property type="taxonomic scope" value="Bacteria"/>
</dbReference>
<feature type="region of interest" description="Disordered" evidence="7">
    <location>
        <begin position="1"/>
        <end position="34"/>
    </location>
</feature>
<dbReference type="OrthoDB" id="4555598at2"/>
<dbReference type="STRING" id="644548.SCNU_12567"/>
<evidence type="ECO:0000256" key="1">
    <source>
        <dbReference type="ARBA" id="ARBA00004236"/>
    </source>
</evidence>
<evidence type="ECO:0000256" key="7">
    <source>
        <dbReference type="SAM" id="MobiDB-lite"/>
    </source>
</evidence>
<keyword evidence="6 8" id="KW-0472">Membrane</keyword>
<reference evidence="9 10" key="1">
    <citation type="journal article" date="2011" name="J. Bacteriol.">
        <title>Draft Genome Sequence of Gordonia neofelifaecis NRRL B-59395, a Cholesterol-Degrading Actinomycete.</title>
        <authorList>
            <person name="Ge F."/>
            <person name="Li W."/>
            <person name="Chen G."/>
            <person name="Liu Y."/>
            <person name="Zhang G."/>
            <person name="Yong B."/>
            <person name="Wang Q."/>
            <person name="Wang N."/>
            <person name="Huang Z."/>
            <person name="Li W."/>
            <person name="Wang J."/>
            <person name="Wu C."/>
            <person name="Xie Q."/>
            <person name="Liu G."/>
        </authorList>
    </citation>
    <scope>NUCLEOTIDE SEQUENCE [LARGE SCALE GENOMIC DNA]</scope>
    <source>
        <strain evidence="9 10">NRRL B-59395</strain>
    </source>
</reference>
<dbReference type="RefSeq" id="WP_009679728.1">
    <property type="nucleotide sequence ID" value="NZ_AEUD01000010.1"/>
</dbReference>
<dbReference type="AlphaFoldDB" id="F1YKS8"/>
<evidence type="ECO:0000256" key="5">
    <source>
        <dbReference type="ARBA" id="ARBA00022989"/>
    </source>
</evidence>
<dbReference type="Proteomes" id="UP000035065">
    <property type="component" value="Unassembled WGS sequence"/>
</dbReference>
<evidence type="ECO:0000256" key="2">
    <source>
        <dbReference type="ARBA" id="ARBA00007531"/>
    </source>
</evidence>
<evidence type="ECO:0008006" key="11">
    <source>
        <dbReference type="Google" id="ProtNLM"/>
    </source>
</evidence>
<feature type="compositionally biased region" description="Polar residues" evidence="7">
    <location>
        <begin position="168"/>
        <end position="178"/>
    </location>
</feature>
<feature type="compositionally biased region" description="Polar residues" evidence="7">
    <location>
        <begin position="1"/>
        <end position="11"/>
    </location>
</feature>
<gene>
    <name evidence="9" type="ORF">SCNU_12567</name>
</gene>
<feature type="region of interest" description="Disordered" evidence="7">
    <location>
        <begin position="153"/>
        <end position="178"/>
    </location>
</feature>
<dbReference type="Pfam" id="PF05423">
    <property type="entry name" value="Mycobact_memb"/>
    <property type="match status" value="1"/>
</dbReference>
<keyword evidence="10" id="KW-1185">Reference proteome</keyword>
<keyword evidence="3" id="KW-1003">Cell membrane</keyword>
<dbReference type="EMBL" id="AEUD01000010">
    <property type="protein sequence ID" value="EGD54722.1"/>
    <property type="molecule type" value="Genomic_DNA"/>
</dbReference>
<feature type="compositionally biased region" description="Pro residues" evidence="7">
    <location>
        <begin position="21"/>
        <end position="33"/>
    </location>
</feature>
<keyword evidence="5 8" id="KW-1133">Transmembrane helix</keyword>
<dbReference type="GO" id="GO:0005886">
    <property type="term" value="C:plasma membrane"/>
    <property type="evidence" value="ECO:0007669"/>
    <property type="project" value="UniProtKB-SubCell"/>
</dbReference>
<organism evidence="9 10">
    <name type="scientific">Gordonia neofelifaecis NRRL B-59395</name>
    <dbReference type="NCBI Taxonomy" id="644548"/>
    <lineage>
        <taxon>Bacteria</taxon>
        <taxon>Bacillati</taxon>
        <taxon>Actinomycetota</taxon>
        <taxon>Actinomycetes</taxon>
        <taxon>Mycobacteriales</taxon>
        <taxon>Gordoniaceae</taxon>
        <taxon>Gordonia</taxon>
    </lineage>
</organism>
<comment type="subcellular location">
    <subcellularLocation>
        <location evidence="1">Cell membrane</location>
    </subcellularLocation>
</comment>
<comment type="caution">
    <text evidence="9">The sequence shown here is derived from an EMBL/GenBank/DDBJ whole genome shotgun (WGS) entry which is preliminary data.</text>
</comment>
<dbReference type="Gene3D" id="2.60.40.2880">
    <property type="entry name" value="MmpS1-5, C-terminal soluble domain"/>
    <property type="match status" value="1"/>
</dbReference>
<evidence type="ECO:0000256" key="3">
    <source>
        <dbReference type="ARBA" id="ARBA00022475"/>
    </source>
</evidence>
<dbReference type="InterPro" id="IPR038468">
    <property type="entry name" value="MmpS_C"/>
</dbReference>
<proteinExistence type="inferred from homology"/>
<protein>
    <recommendedName>
        <fullName evidence="11">MmpS family membrane protein</fullName>
    </recommendedName>
</protein>
<evidence type="ECO:0000256" key="6">
    <source>
        <dbReference type="ARBA" id="ARBA00023136"/>
    </source>
</evidence>
<evidence type="ECO:0000313" key="10">
    <source>
        <dbReference type="Proteomes" id="UP000035065"/>
    </source>
</evidence>
<dbReference type="InterPro" id="IPR008693">
    <property type="entry name" value="MmpS"/>
</dbReference>
<comment type="similarity">
    <text evidence="2">Belongs to the MmpS family.</text>
</comment>
<name>F1YKS8_9ACTN</name>